<dbReference type="InterPro" id="IPR013656">
    <property type="entry name" value="PAS_4"/>
</dbReference>
<dbReference type="FunFam" id="1.10.287.130:FF:000037">
    <property type="entry name" value="Hybrid sensor histidine kinase/response regulator"/>
    <property type="match status" value="1"/>
</dbReference>
<dbReference type="AlphaFoldDB" id="A0A917A4R1"/>
<dbReference type="PANTHER" id="PTHR43065">
    <property type="entry name" value="SENSOR HISTIDINE KINASE"/>
    <property type="match status" value="1"/>
</dbReference>
<dbReference type="Pfam" id="PF02518">
    <property type="entry name" value="HATPase_c"/>
    <property type="match status" value="1"/>
</dbReference>
<feature type="region of interest" description="Disordered" evidence="5">
    <location>
        <begin position="1"/>
        <end position="27"/>
    </location>
</feature>
<evidence type="ECO:0000256" key="2">
    <source>
        <dbReference type="ARBA" id="ARBA00012438"/>
    </source>
</evidence>
<accession>A0A917A4R1</accession>
<dbReference type="Pfam" id="PF00072">
    <property type="entry name" value="Response_reg"/>
    <property type="match status" value="1"/>
</dbReference>
<evidence type="ECO:0000313" key="9">
    <source>
        <dbReference type="EMBL" id="GGE27336.1"/>
    </source>
</evidence>
<feature type="compositionally biased region" description="Basic and acidic residues" evidence="5">
    <location>
        <begin position="15"/>
        <end position="27"/>
    </location>
</feature>
<proteinExistence type="predicted"/>
<name>A0A917A4R1_9RHOB</name>
<dbReference type="EC" id="2.7.13.3" evidence="2"/>
<dbReference type="InterPro" id="IPR036097">
    <property type="entry name" value="HisK_dim/P_sf"/>
</dbReference>
<dbReference type="InterPro" id="IPR005467">
    <property type="entry name" value="His_kinase_dom"/>
</dbReference>
<dbReference type="SMART" id="SM00448">
    <property type="entry name" value="REC"/>
    <property type="match status" value="1"/>
</dbReference>
<evidence type="ECO:0000256" key="6">
    <source>
        <dbReference type="SAM" id="Phobius"/>
    </source>
</evidence>
<keyword evidence="9" id="KW-0808">Transferase</keyword>
<dbReference type="EMBL" id="BMFJ01000001">
    <property type="protein sequence ID" value="GGE27336.1"/>
    <property type="molecule type" value="Genomic_DNA"/>
</dbReference>
<dbReference type="SUPFAM" id="SSF47384">
    <property type="entry name" value="Homodimeric domain of signal transducing histidine kinase"/>
    <property type="match status" value="1"/>
</dbReference>
<dbReference type="InterPro" id="IPR003594">
    <property type="entry name" value="HATPase_dom"/>
</dbReference>
<evidence type="ECO:0000256" key="3">
    <source>
        <dbReference type="ARBA" id="ARBA00022553"/>
    </source>
</evidence>
<evidence type="ECO:0000313" key="10">
    <source>
        <dbReference type="Proteomes" id="UP000612855"/>
    </source>
</evidence>
<dbReference type="CDD" id="cd00082">
    <property type="entry name" value="HisKA"/>
    <property type="match status" value="1"/>
</dbReference>
<dbReference type="SMART" id="SM00388">
    <property type="entry name" value="HisKA"/>
    <property type="match status" value="1"/>
</dbReference>
<protein>
    <recommendedName>
        <fullName evidence="2">histidine kinase</fullName>
        <ecNumber evidence="2">2.7.13.3</ecNumber>
    </recommendedName>
</protein>
<dbReference type="InterPro" id="IPR003661">
    <property type="entry name" value="HisK_dim/P_dom"/>
</dbReference>
<feature type="domain" description="Histidine kinase" evidence="7">
    <location>
        <begin position="432"/>
        <end position="655"/>
    </location>
</feature>
<dbReference type="Gene3D" id="1.10.287.130">
    <property type="match status" value="1"/>
</dbReference>
<feature type="compositionally biased region" description="Polar residues" evidence="5">
    <location>
        <begin position="1"/>
        <end position="14"/>
    </location>
</feature>
<evidence type="ECO:0000256" key="5">
    <source>
        <dbReference type="SAM" id="MobiDB-lite"/>
    </source>
</evidence>
<feature type="domain" description="Response regulatory" evidence="8">
    <location>
        <begin position="678"/>
        <end position="794"/>
    </location>
</feature>
<dbReference type="SUPFAM" id="SSF52172">
    <property type="entry name" value="CheY-like"/>
    <property type="match status" value="1"/>
</dbReference>
<sequence>MFNHTAETGFTTSRAPRDARALRSDTRAEPARRRAAVTLIGLALGLLVLAWMTGGTPGQPIMTLSFAAAAATLFLTAVGVELWPILLAPEEGDTSPEPAMNSLLDAMPFAALLTSRDLLPIEANGIARDLFSTPDQDRWLTSAHVPDDLAEGLRDLSARIAEAGVGVPLRASLVVGGETWDITGRAVSEDRLLWQIDPVMEGSAAMRDAQLPVLAIGPDGRIANVNAAAIACLGRRPRRMSDIFGDAPVTSGTTATARVGGGETPVLVVDLPAAGRHRQIALIPLTAQTGPSDAGAPDTGNRDWDRFDNLPVPLLWLSSDGRVQKANRNAVDLIGPGCRAGAHLGDLTEGLGRPISDWLDEAVAGHRTNSPEFLRVTASDQETFVQISLKPVNDGGETSLLAVLNDATELKTLEAQFVQSQKMQAIGQLAGGVAHDFNNLLTAISGHCDLLLLRHDQGDQDYADLMQINQNANRAAALVSQLLAFSRKQTLRPEEIDLRETISDLTHLLNRLVGEKVTLSFSHDPVLNAVRADKRQLEQVLMNLVVNARDAIPGGGEIRIVTEGVTYSAAHSRDRATVPPGDYVAVKVIDTGCGIPPDKLTKVFEPFYTTKRVGEGTGLGLSTAYGIIKQTGGYIFVDSTVGEGTCFTLLFRAFRNDRKVMEDLRAATRPSARHADGVVLLVEDEAPVRAFASRALRLRGYTVLEAESGEEALALLENPDTRVDIFVTDVVMPGMDGPTWVRKALETRPNVQIIFVSGYAEEHFGEEQTRFPNSVFLPKPFSLSELTQTVQGVAS</sequence>
<dbReference type="Pfam" id="PF08448">
    <property type="entry name" value="PAS_4"/>
    <property type="match status" value="1"/>
</dbReference>
<dbReference type="SUPFAM" id="SSF55874">
    <property type="entry name" value="ATPase domain of HSP90 chaperone/DNA topoisomerase II/histidine kinase"/>
    <property type="match status" value="1"/>
</dbReference>
<dbReference type="InterPro" id="IPR004358">
    <property type="entry name" value="Sig_transdc_His_kin-like_C"/>
</dbReference>
<dbReference type="Gene3D" id="3.30.450.20">
    <property type="entry name" value="PAS domain"/>
    <property type="match status" value="1"/>
</dbReference>
<feature type="modified residue" description="4-aspartylphosphate" evidence="4">
    <location>
        <position position="729"/>
    </location>
</feature>
<comment type="catalytic activity">
    <reaction evidence="1">
        <text>ATP + protein L-histidine = ADP + protein N-phospho-L-histidine.</text>
        <dbReference type="EC" id="2.7.13.3"/>
    </reaction>
</comment>
<keyword evidence="6" id="KW-1133">Transmembrane helix</keyword>
<dbReference type="PANTHER" id="PTHR43065:SF42">
    <property type="entry name" value="TWO-COMPONENT SENSOR PPRA"/>
    <property type="match status" value="1"/>
</dbReference>
<dbReference type="Gene3D" id="3.30.565.10">
    <property type="entry name" value="Histidine kinase-like ATPase, C-terminal domain"/>
    <property type="match status" value="1"/>
</dbReference>
<evidence type="ECO:0000259" key="7">
    <source>
        <dbReference type="PROSITE" id="PS50109"/>
    </source>
</evidence>
<gene>
    <name evidence="9" type="ORF">GCM10011360_14530</name>
</gene>
<keyword evidence="6" id="KW-0472">Membrane</keyword>
<dbReference type="SMART" id="SM00387">
    <property type="entry name" value="HATPase_c"/>
    <property type="match status" value="1"/>
</dbReference>
<dbReference type="SUPFAM" id="SSF55785">
    <property type="entry name" value="PYP-like sensor domain (PAS domain)"/>
    <property type="match status" value="1"/>
</dbReference>
<keyword evidence="3 4" id="KW-0597">Phosphoprotein</keyword>
<dbReference type="GO" id="GO:0000155">
    <property type="term" value="F:phosphorelay sensor kinase activity"/>
    <property type="evidence" value="ECO:0007669"/>
    <property type="project" value="InterPro"/>
</dbReference>
<dbReference type="InterPro" id="IPR035965">
    <property type="entry name" value="PAS-like_dom_sf"/>
</dbReference>
<dbReference type="InterPro" id="IPR001789">
    <property type="entry name" value="Sig_transdc_resp-reg_receiver"/>
</dbReference>
<comment type="caution">
    <text evidence="9">The sequence shown here is derived from an EMBL/GenBank/DDBJ whole genome shotgun (WGS) entry which is preliminary data.</text>
</comment>
<evidence type="ECO:0000259" key="8">
    <source>
        <dbReference type="PROSITE" id="PS50110"/>
    </source>
</evidence>
<feature type="transmembrane region" description="Helical" evidence="6">
    <location>
        <begin position="35"/>
        <end position="52"/>
    </location>
</feature>
<evidence type="ECO:0000256" key="1">
    <source>
        <dbReference type="ARBA" id="ARBA00000085"/>
    </source>
</evidence>
<organism evidence="9 10">
    <name type="scientific">Primorskyibacter flagellatus</name>
    <dbReference type="NCBI Taxonomy" id="1387277"/>
    <lineage>
        <taxon>Bacteria</taxon>
        <taxon>Pseudomonadati</taxon>
        <taxon>Pseudomonadota</taxon>
        <taxon>Alphaproteobacteria</taxon>
        <taxon>Rhodobacterales</taxon>
        <taxon>Roseobacteraceae</taxon>
        <taxon>Primorskyibacter</taxon>
    </lineage>
</organism>
<evidence type="ECO:0000256" key="4">
    <source>
        <dbReference type="PROSITE-ProRule" id="PRU00169"/>
    </source>
</evidence>
<dbReference type="RefSeq" id="WP_229737462.1">
    <property type="nucleotide sequence ID" value="NZ_BMFJ01000001.1"/>
</dbReference>
<dbReference type="Proteomes" id="UP000612855">
    <property type="component" value="Unassembled WGS sequence"/>
</dbReference>
<dbReference type="InterPro" id="IPR036890">
    <property type="entry name" value="HATPase_C_sf"/>
</dbReference>
<dbReference type="PRINTS" id="PR00344">
    <property type="entry name" value="BCTRLSENSOR"/>
</dbReference>
<dbReference type="Pfam" id="PF00512">
    <property type="entry name" value="HisKA"/>
    <property type="match status" value="1"/>
</dbReference>
<dbReference type="PROSITE" id="PS50110">
    <property type="entry name" value="RESPONSE_REGULATORY"/>
    <property type="match status" value="1"/>
</dbReference>
<dbReference type="PROSITE" id="PS50109">
    <property type="entry name" value="HIS_KIN"/>
    <property type="match status" value="1"/>
</dbReference>
<dbReference type="Gene3D" id="3.40.50.2300">
    <property type="match status" value="1"/>
</dbReference>
<reference evidence="10" key="1">
    <citation type="journal article" date="2019" name="Int. J. Syst. Evol. Microbiol.">
        <title>The Global Catalogue of Microorganisms (GCM) 10K type strain sequencing project: providing services to taxonomists for standard genome sequencing and annotation.</title>
        <authorList>
            <consortium name="The Broad Institute Genomics Platform"/>
            <consortium name="The Broad Institute Genome Sequencing Center for Infectious Disease"/>
            <person name="Wu L."/>
            <person name="Ma J."/>
        </authorList>
    </citation>
    <scope>NUCLEOTIDE SEQUENCE [LARGE SCALE GENOMIC DNA]</scope>
    <source>
        <strain evidence="10">CGMCC 1.12664</strain>
    </source>
</reference>
<dbReference type="InterPro" id="IPR011006">
    <property type="entry name" value="CheY-like_superfamily"/>
</dbReference>
<keyword evidence="6" id="KW-0812">Transmembrane</keyword>
<keyword evidence="10" id="KW-1185">Reference proteome</keyword>
<keyword evidence="9" id="KW-0418">Kinase</keyword>